<proteinExistence type="predicted"/>
<accession>A0ABP9V0Z5</accession>
<evidence type="ECO:0000313" key="1">
    <source>
        <dbReference type="EMBL" id="GAA5495274.1"/>
    </source>
</evidence>
<dbReference type="EMBL" id="BAABRL010000003">
    <property type="protein sequence ID" value="GAA5495274.1"/>
    <property type="molecule type" value="Genomic_DNA"/>
</dbReference>
<dbReference type="Proteomes" id="UP001424741">
    <property type="component" value="Unassembled WGS sequence"/>
</dbReference>
<reference evidence="1 2" key="1">
    <citation type="submission" date="2024-02" db="EMBL/GenBank/DDBJ databases">
        <title>Rubritalea halochordaticola NBRC 107102.</title>
        <authorList>
            <person name="Ichikawa N."/>
            <person name="Katano-Makiyama Y."/>
            <person name="Hidaka K."/>
        </authorList>
    </citation>
    <scope>NUCLEOTIDE SEQUENCE [LARGE SCALE GENOMIC DNA]</scope>
    <source>
        <strain evidence="1 2">NBRC 107102</strain>
    </source>
</reference>
<protein>
    <submittedName>
        <fullName evidence="1">Uncharacterized protein</fullName>
    </submittedName>
</protein>
<evidence type="ECO:0000313" key="2">
    <source>
        <dbReference type="Proteomes" id="UP001424741"/>
    </source>
</evidence>
<gene>
    <name evidence="1" type="ORF">Rhal01_01449</name>
</gene>
<comment type="caution">
    <text evidence="1">The sequence shown here is derived from an EMBL/GenBank/DDBJ whole genome shotgun (WGS) entry which is preliminary data.</text>
</comment>
<name>A0ABP9V0Z5_9BACT</name>
<organism evidence="1 2">
    <name type="scientific">Rubritalea halochordaticola</name>
    <dbReference type="NCBI Taxonomy" id="714537"/>
    <lineage>
        <taxon>Bacteria</taxon>
        <taxon>Pseudomonadati</taxon>
        <taxon>Verrucomicrobiota</taxon>
        <taxon>Verrucomicrobiia</taxon>
        <taxon>Verrucomicrobiales</taxon>
        <taxon>Rubritaleaceae</taxon>
        <taxon>Rubritalea</taxon>
    </lineage>
</organism>
<sequence>MKSGFRPEATEETYQELQCGAGKRFWRRRGVKPVVIVYGLMSFDRYLFVFFHSMTSRVISIALEVGVLEIFAVEEAGTKTLASGKYAAAAPRGIS</sequence>
<keyword evidence="2" id="KW-1185">Reference proteome</keyword>